<dbReference type="InterPro" id="IPR052591">
    <property type="entry name" value="CML21-like"/>
</dbReference>
<dbReference type="PANTHER" id="PTHR23064">
    <property type="entry name" value="TROPONIN"/>
    <property type="match status" value="1"/>
</dbReference>
<sequence>MSSSSRSSIEVQGRPAQERLKSFLEDCWGSTLQAWLSAFDVDNVQRIQKIEFIEIMRRQGYSGNLQQLFHELEDDSGELSMHSIDPVQAELWTRFREWCRSTFRSVEDLLTRFGNSNEERMKNRQTIKARSAPLTGVHFRKRMRELGWDLGDEDLLFSALDADRSGVLKREHFRWLDAEFRRIQRKIDAKSHAIHSLRKQQEKDAHQETLELFKQALVKKYGNLVRAWRNGLSNNDLLILPKTQFLKACSILGWAHEARELYKMLDKEQSGIASLEELDPSIAEHLAKFKKFLESKFGSALQAFDALFDTTNSGGKVSFGQFGEALRECGWSGRIKMTFNSLDRQGRKSLEESDFRMLDKWSPSPYFMVEANTLAKEEEDEKKEKENQKEKEKEEEEDAEENSEVKDLLKQKYHGHFMKAWRHLLDKDGSNRVNWSEFQTACQKLRYHGDVAGAWRAFDSDLSGYLTLNEIDTEASDTLCEFKDWAWNEFGTVRAAFGVFDHDGSNSLSFEEFRGNCRIYGYEGNARKLFDALDINGERSLSISEIAFLDDWDMGKAEEGEKSKTDKRKSRIRQMNESVKRHESKGRVSQKRLTELPMRLIASIRENMGDRMDELGRLQKVVQVKQALQLRADLPLIPFHHWPISRGEEEEAHCPYHCEQRKDRERKHWVQEADRDFIPVNCFGFQQASTTSLGSSQAMAECLEEADAGSEFSQKLPSALTPSVPKLLKPTLDDLLASGPGGSRLRRLPRLVLPRLPSMRKLMDSEPHTVR</sequence>
<feature type="compositionally biased region" description="Basic and acidic residues" evidence="2">
    <location>
        <begin position="382"/>
        <end position="392"/>
    </location>
</feature>
<dbReference type="InterPro" id="IPR011992">
    <property type="entry name" value="EF-hand-dom_pair"/>
</dbReference>
<protein>
    <submittedName>
        <fullName evidence="4">Exportin-T (Exportin(tRNA)) (tRNA exportin)</fullName>
    </submittedName>
</protein>
<dbReference type="PROSITE" id="PS00018">
    <property type="entry name" value="EF_HAND_1"/>
    <property type="match status" value="3"/>
</dbReference>
<dbReference type="SUPFAM" id="SSF47473">
    <property type="entry name" value="EF-hand"/>
    <property type="match status" value="2"/>
</dbReference>
<organism evidence="4 5">
    <name type="scientific">Durusdinium trenchii</name>
    <dbReference type="NCBI Taxonomy" id="1381693"/>
    <lineage>
        <taxon>Eukaryota</taxon>
        <taxon>Sar</taxon>
        <taxon>Alveolata</taxon>
        <taxon>Dinophyceae</taxon>
        <taxon>Suessiales</taxon>
        <taxon>Symbiodiniaceae</taxon>
        <taxon>Durusdinium</taxon>
    </lineage>
</organism>
<evidence type="ECO:0000256" key="2">
    <source>
        <dbReference type="SAM" id="MobiDB-lite"/>
    </source>
</evidence>
<dbReference type="Gene3D" id="1.10.238.10">
    <property type="entry name" value="EF-hand"/>
    <property type="match status" value="3"/>
</dbReference>
<feature type="region of interest" description="Disordered" evidence="2">
    <location>
        <begin position="374"/>
        <end position="405"/>
    </location>
</feature>
<keyword evidence="1" id="KW-0106">Calcium</keyword>
<feature type="domain" description="EF-hand" evidence="3">
    <location>
        <begin position="488"/>
        <end position="523"/>
    </location>
</feature>
<comment type="caution">
    <text evidence="4">The sequence shown here is derived from an EMBL/GenBank/DDBJ whole genome shotgun (WGS) entry which is preliminary data.</text>
</comment>
<dbReference type="SMART" id="SM00054">
    <property type="entry name" value="EFh"/>
    <property type="match status" value="4"/>
</dbReference>
<dbReference type="InterPro" id="IPR002048">
    <property type="entry name" value="EF_hand_dom"/>
</dbReference>
<dbReference type="Pfam" id="PF13202">
    <property type="entry name" value="EF-hand_5"/>
    <property type="match status" value="1"/>
</dbReference>
<proteinExistence type="predicted"/>
<feature type="compositionally biased region" description="Acidic residues" evidence="2">
    <location>
        <begin position="393"/>
        <end position="402"/>
    </location>
</feature>
<keyword evidence="5" id="KW-1185">Reference proteome</keyword>
<name>A0ABP0RDE8_9DINO</name>
<evidence type="ECO:0000256" key="1">
    <source>
        <dbReference type="ARBA" id="ARBA00022837"/>
    </source>
</evidence>
<evidence type="ECO:0000313" key="4">
    <source>
        <dbReference type="EMBL" id="CAK9097196.1"/>
    </source>
</evidence>
<evidence type="ECO:0000259" key="3">
    <source>
        <dbReference type="PROSITE" id="PS50222"/>
    </source>
</evidence>
<dbReference type="PROSITE" id="PS50222">
    <property type="entry name" value="EF_HAND_2"/>
    <property type="match status" value="2"/>
</dbReference>
<accession>A0ABP0RDE8</accession>
<dbReference type="Proteomes" id="UP001642464">
    <property type="component" value="Unassembled WGS sequence"/>
</dbReference>
<dbReference type="InterPro" id="IPR018247">
    <property type="entry name" value="EF_Hand_1_Ca_BS"/>
</dbReference>
<reference evidence="4 5" key="1">
    <citation type="submission" date="2024-02" db="EMBL/GenBank/DDBJ databases">
        <authorList>
            <person name="Chen Y."/>
            <person name="Shah S."/>
            <person name="Dougan E. K."/>
            <person name="Thang M."/>
            <person name="Chan C."/>
        </authorList>
    </citation>
    <scope>NUCLEOTIDE SEQUENCE [LARGE SCALE GENOMIC DNA]</scope>
</reference>
<dbReference type="EMBL" id="CAXAMM010041084">
    <property type="protein sequence ID" value="CAK9097196.1"/>
    <property type="molecule type" value="Genomic_DNA"/>
</dbReference>
<evidence type="ECO:0000313" key="5">
    <source>
        <dbReference type="Proteomes" id="UP001642464"/>
    </source>
</evidence>
<feature type="region of interest" description="Disordered" evidence="2">
    <location>
        <begin position="559"/>
        <end position="588"/>
    </location>
</feature>
<gene>
    <name evidence="4" type="ORF">SCF082_LOCUS45602</name>
</gene>
<feature type="domain" description="EF-hand" evidence="3">
    <location>
        <begin position="423"/>
        <end position="448"/>
    </location>
</feature>